<evidence type="ECO:0000256" key="2">
    <source>
        <dbReference type="ARBA" id="ARBA00022676"/>
    </source>
</evidence>
<comment type="caution">
    <text evidence="4">The sequence shown here is derived from an EMBL/GenBank/DDBJ whole genome shotgun (WGS) entry which is preliminary data.</text>
</comment>
<dbReference type="EMBL" id="JACGWK010000003">
    <property type="protein sequence ID" value="KAL0365374.1"/>
    <property type="molecule type" value="Genomic_DNA"/>
</dbReference>
<dbReference type="InterPro" id="IPR002213">
    <property type="entry name" value="UDP_glucos_trans"/>
</dbReference>
<evidence type="ECO:0000256" key="1">
    <source>
        <dbReference type="ARBA" id="ARBA00009995"/>
    </source>
</evidence>
<dbReference type="PROSITE" id="PS00375">
    <property type="entry name" value="UDPGT"/>
    <property type="match status" value="2"/>
</dbReference>
<dbReference type="GO" id="GO:0035251">
    <property type="term" value="F:UDP-glucosyltransferase activity"/>
    <property type="evidence" value="ECO:0007669"/>
    <property type="project" value="TreeGrafter"/>
</dbReference>
<reference evidence="4" key="1">
    <citation type="submission" date="2020-06" db="EMBL/GenBank/DDBJ databases">
        <authorList>
            <person name="Li T."/>
            <person name="Hu X."/>
            <person name="Zhang T."/>
            <person name="Song X."/>
            <person name="Zhang H."/>
            <person name="Dai N."/>
            <person name="Sheng W."/>
            <person name="Hou X."/>
            <person name="Wei L."/>
        </authorList>
    </citation>
    <scope>NUCLEOTIDE SEQUENCE</scope>
    <source>
        <strain evidence="4">G01</strain>
        <tissue evidence="4">Leaf</tissue>
    </source>
</reference>
<dbReference type="Gene3D" id="3.40.50.2000">
    <property type="entry name" value="Glycogen Phosphorylase B"/>
    <property type="match status" value="4"/>
</dbReference>
<dbReference type="SUPFAM" id="SSF53756">
    <property type="entry name" value="UDP-Glycosyltransferase/glycogen phosphorylase"/>
    <property type="match status" value="2"/>
</dbReference>
<gene>
    <name evidence="4" type="ORF">Sangu_0635000</name>
</gene>
<protein>
    <submittedName>
        <fullName evidence="4">Scopoletin glucosyltransferase</fullName>
    </submittedName>
</protein>
<sequence>MATCFQLWTWPSFFFHGGPKATIITTPEFAKEIENIRQQGFEIGIECVNFPEVDFRGGDDGAFSFQFAIYALQEPVEELLGRLRPDCLVANMFFPWASDAAAKFNIPRLAFHGTSCFAVSVTENMRLYRPFEKVSTDFEPFVVPDLPHHITFSRTQISTNYRGEIKSDFDKVLEEGIESVKRSYGVIFNSLYELEPEYLDRYKEVSGRKAWHIGPLFLWNNKIDKARRGKIASIDEQECLKWLDSKNPNSVIYLCFGSMSIAEFSDSQLHEIASALEISGQEFIWVVKKSLAVDEKWLPEGFKERTKGKGLIINGWAPQLLILSHAAVGAFVTHCGWNSTLEAVAAGVPMVTWPLFAEQFYNEKLVTDVLKVGIAVGNQKWCVEVHDGVKREEIAKALGRIMSNGESLEIRRRAGELGEIARKAVETAGGSSYSDLSCLLQELCAYHQSSRSKQGADFGCTSISPTAVFLLIKPHIYITYMLHIVFLPMIAHGHMIPMLDMAKLFTSRGLKTTIIATPAFAASVQRARESGHDIGLTIVQFPPKGSSLPDNIVSFDQMTTPALLPLFVEALSLLQEPVEKLLQELNPNCLLSDMFLPWTVDSAAKLGIPRLVFGGTNCFSQCISEQMQLHKPYKNISSDCEPFVVPDLPDKLTFIRTQIAPFLLEEGTKNEFSKLREEMRESEKRSYGVVFNSCYELESAYADHYKKVLGRRAWHIGPLFLWNNAAAEEKAQRGKESDINEHECLAWLDSKRPNSVVYVCFGSMASFTPAQLRETALGLEASGQDFIWVVRKGKNWQGENEDWMPQGYEDRIKGKGLIIRGWAPQVMILDHPAIGGFVTHCGWNSTLEGICGGVPMVTWPIFAEQFYNEKLVTEVLRTGVPVGNKKWQMGPAKACRGKR</sequence>
<name>A0AAW2QC07_9LAMI</name>
<accession>A0AAW2QC07</accession>
<dbReference type="AlphaFoldDB" id="A0AAW2QC07"/>
<dbReference type="FunFam" id="3.40.50.2000:FF:000047">
    <property type="entry name" value="Glycosyltransferase"/>
    <property type="match status" value="2"/>
</dbReference>
<dbReference type="InterPro" id="IPR035595">
    <property type="entry name" value="UDP_glycos_trans_CS"/>
</dbReference>
<evidence type="ECO:0000256" key="3">
    <source>
        <dbReference type="ARBA" id="ARBA00022679"/>
    </source>
</evidence>
<proteinExistence type="inferred from homology"/>
<evidence type="ECO:0000313" key="4">
    <source>
        <dbReference type="EMBL" id="KAL0365374.1"/>
    </source>
</evidence>
<keyword evidence="2" id="KW-0328">Glycosyltransferase</keyword>
<dbReference type="PANTHER" id="PTHR48047:SF45">
    <property type="entry name" value="SCOPOLETIN GLUCOSYLTRANSFERASE-LIKE"/>
    <property type="match status" value="1"/>
</dbReference>
<organism evidence="4">
    <name type="scientific">Sesamum angustifolium</name>
    <dbReference type="NCBI Taxonomy" id="2727405"/>
    <lineage>
        <taxon>Eukaryota</taxon>
        <taxon>Viridiplantae</taxon>
        <taxon>Streptophyta</taxon>
        <taxon>Embryophyta</taxon>
        <taxon>Tracheophyta</taxon>
        <taxon>Spermatophyta</taxon>
        <taxon>Magnoliopsida</taxon>
        <taxon>eudicotyledons</taxon>
        <taxon>Gunneridae</taxon>
        <taxon>Pentapetalae</taxon>
        <taxon>asterids</taxon>
        <taxon>lamiids</taxon>
        <taxon>Lamiales</taxon>
        <taxon>Pedaliaceae</taxon>
        <taxon>Sesamum</taxon>
    </lineage>
</organism>
<keyword evidence="3" id="KW-0808">Transferase</keyword>
<comment type="similarity">
    <text evidence="1">Belongs to the UDP-glycosyltransferase family.</text>
</comment>
<reference evidence="4" key="2">
    <citation type="journal article" date="2024" name="Plant">
        <title>Genomic evolution and insights into agronomic trait innovations of Sesamum species.</title>
        <authorList>
            <person name="Miao H."/>
            <person name="Wang L."/>
            <person name="Qu L."/>
            <person name="Liu H."/>
            <person name="Sun Y."/>
            <person name="Le M."/>
            <person name="Wang Q."/>
            <person name="Wei S."/>
            <person name="Zheng Y."/>
            <person name="Lin W."/>
            <person name="Duan Y."/>
            <person name="Cao H."/>
            <person name="Xiong S."/>
            <person name="Wang X."/>
            <person name="Wei L."/>
            <person name="Li C."/>
            <person name="Ma Q."/>
            <person name="Ju M."/>
            <person name="Zhao R."/>
            <person name="Li G."/>
            <person name="Mu C."/>
            <person name="Tian Q."/>
            <person name="Mei H."/>
            <person name="Zhang T."/>
            <person name="Gao T."/>
            <person name="Zhang H."/>
        </authorList>
    </citation>
    <scope>NUCLEOTIDE SEQUENCE</scope>
    <source>
        <strain evidence="4">G01</strain>
    </source>
</reference>
<dbReference type="CDD" id="cd03784">
    <property type="entry name" value="GT1_Gtf-like"/>
    <property type="match status" value="2"/>
</dbReference>
<dbReference type="Pfam" id="PF00201">
    <property type="entry name" value="UDPGT"/>
    <property type="match status" value="2"/>
</dbReference>
<dbReference type="FunFam" id="3.40.50.2000:FF:000071">
    <property type="entry name" value="Glycosyltransferase"/>
    <property type="match status" value="1"/>
</dbReference>
<dbReference type="PANTHER" id="PTHR48047">
    <property type="entry name" value="GLYCOSYLTRANSFERASE"/>
    <property type="match status" value="1"/>
</dbReference>